<evidence type="ECO:0008006" key="4">
    <source>
        <dbReference type="Google" id="ProtNLM"/>
    </source>
</evidence>
<dbReference type="EMBL" id="CM027682">
    <property type="protein sequence ID" value="KAG0539023.1"/>
    <property type="molecule type" value="Genomic_DNA"/>
</dbReference>
<reference evidence="2" key="2">
    <citation type="submission" date="2020-10" db="EMBL/GenBank/DDBJ databases">
        <authorList>
            <person name="Cooper E.A."/>
            <person name="Brenton Z.W."/>
            <person name="Flinn B.S."/>
            <person name="Jenkins J."/>
            <person name="Shu S."/>
            <person name="Flowers D."/>
            <person name="Luo F."/>
            <person name="Wang Y."/>
            <person name="Xia P."/>
            <person name="Barry K."/>
            <person name="Daum C."/>
            <person name="Lipzen A."/>
            <person name="Yoshinaga Y."/>
            <person name="Schmutz J."/>
            <person name="Saski C."/>
            <person name="Vermerris W."/>
            <person name="Kresovich S."/>
        </authorList>
    </citation>
    <scope>NUCLEOTIDE SEQUENCE</scope>
</reference>
<proteinExistence type="predicted"/>
<feature type="compositionally biased region" description="Low complexity" evidence="1">
    <location>
        <begin position="89"/>
        <end position="108"/>
    </location>
</feature>
<organism evidence="2 3">
    <name type="scientific">Sorghum bicolor</name>
    <name type="common">Sorghum</name>
    <name type="synonym">Sorghum vulgare</name>
    <dbReference type="NCBI Taxonomy" id="4558"/>
    <lineage>
        <taxon>Eukaryota</taxon>
        <taxon>Viridiplantae</taxon>
        <taxon>Streptophyta</taxon>
        <taxon>Embryophyta</taxon>
        <taxon>Tracheophyta</taxon>
        <taxon>Spermatophyta</taxon>
        <taxon>Magnoliopsida</taxon>
        <taxon>Liliopsida</taxon>
        <taxon>Poales</taxon>
        <taxon>Poaceae</taxon>
        <taxon>PACMAD clade</taxon>
        <taxon>Panicoideae</taxon>
        <taxon>Andropogonodae</taxon>
        <taxon>Andropogoneae</taxon>
        <taxon>Sorghinae</taxon>
        <taxon>Sorghum</taxon>
    </lineage>
</organism>
<evidence type="ECO:0000313" key="2">
    <source>
        <dbReference type="EMBL" id="KAG0539023.1"/>
    </source>
</evidence>
<comment type="caution">
    <text evidence="2">The sequence shown here is derived from an EMBL/GenBank/DDBJ whole genome shotgun (WGS) entry which is preliminary data.</text>
</comment>
<name>A0A921UNW3_SORBI</name>
<sequence>MHRGFDSLTRAPAFILIYLPKRKCSVRLRPQLQALTPSRRRDFLPPLPSHTAMDTGLLLPPTTSSEAAGVGRRHPTGRAPARAGPDGPLPSTNGGTLLLPPGSGAPLPHQCPLRPGEQARWGCARRRAKQEERCVANEKALADRKKALESRKIIFNHAKQYAREYKA</sequence>
<accession>A0A921UNW3</accession>
<reference evidence="2" key="1">
    <citation type="journal article" date="2019" name="BMC Genomics">
        <title>A new reference genome for Sorghum bicolor reveals high levels of sequence similarity between sweet and grain genotypes: implications for the genetics of sugar metabolism.</title>
        <authorList>
            <person name="Cooper E.A."/>
            <person name="Brenton Z.W."/>
            <person name="Flinn B.S."/>
            <person name="Jenkins J."/>
            <person name="Shu S."/>
            <person name="Flowers D."/>
            <person name="Luo F."/>
            <person name="Wang Y."/>
            <person name="Xia P."/>
            <person name="Barry K."/>
            <person name="Daum C."/>
            <person name="Lipzen A."/>
            <person name="Yoshinaga Y."/>
            <person name="Schmutz J."/>
            <person name="Saski C."/>
            <person name="Vermerris W."/>
            <person name="Kresovich S."/>
        </authorList>
    </citation>
    <scope>NUCLEOTIDE SEQUENCE</scope>
</reference>
<evidence type="ECO:0000313" key="3">
    <source>
        <dbReference type="Proteomes" id="UP000807115"/>
    </source>
</evidence>
<protein>
    <recommendedName>
        <fullName evidence="4">Ribosomal protein L30 N-terminal domain-containing protein</fullName>
    </recommendedName>
</protein>
<gene>
    <name evidence="2" type="ORF">BDA96_03G287000</name>
</gene>
<dbReference type="Proteomes" id="UP000807115">
    <property type="component" value="Chromosome 3"/>
</dbReference>
<dbReference type="AlphaFoldDB" id="A0A921UNW3"/>
<evidence type="ECO:0000256" key="1">
    <source>
        <dbReference type="SAM" id="MobiDB-lite"/>
    </source>
</evidence>
<feature type="region of interest" description="Disordered" evidence="1">
    <location>
        <begin position="40"/>
        <end position="110"/>
    </location>
</feature>